<evidence type="ECO:0000259" key="1">
    <source>
        <dbReference type="Pfam" id="PF00266"/>
    </source>
</evidence>
<dbReference type="EMBL" id="UINC01002156">
    <property type="protein sequence ID" value="SUZ93556.1"/>
    <property type="molecule type" value="Genomic_DNA"/>
</dbReference>
<dbReference type="InterPro" id="IPR015424">
    <property type="entry name" value="PyrdxlP-dep_Trfase"/>
</dbReference>
<name>A0A381RNV4_9ZZZZ</name>
<organism evidence="2">
    <name type="scientific">marine metagenome</name>
    <dbReference type="NCBI Taxonomy" id="408172"/>
    <lineage>
        <taxon>unclassified sequences</taxon>
        <taxon>metagenomes</taxon>
        <taxon>ecological metagenomes</taxon>
    </lineage>
</organism>
<dbReference type="Gene3D" id="3.90.1150.10">
    <property type="entry name" value="Aspartate Aminotransferase, domain 1"/>
    <property type="match status" value="1"/>
</dbReference>
<accession>A0A381RNV4</accession>
<dbReference type="SUPFAM" id="SSF53383">
    <property type="entry name" value="PLP-dependent transferases"/>
    <property type="match status" value="1"/>
</dbReference>
<dbReference type="InterPro" id="IPR015421">
    <property type="entry name" value="PyrdxlP-dep_Trfase_major"/>
</dbReference>
<dbReference type="PANTHER" id="PTHR43586:SF15">
    <property type="entry name" value="BLR3095 PROTEIN"/>
    <property type="match status" value="1"/>
</dbReference>
<dbReference type="AlphaFoldDB" id="A0A381RNV4"/>
<dbReference type="Pfam" id="PF00266">
    <property type="entry name" value="Aminotran_5"/>
    <property type="match status" value="1"/>
</dbReference>
<dbReference type="Gene3D" id="3.40.640.10">
    <property type="entry name" value="Type I PLP-dependent aspartate aminotransferase-like (Major domain)"/>
    <property type="match status" value="1"/>
</dbReference>
<proteinExistence type="predicted"/>
<feature type="domain" description="Aminotransferase class V" evidence="1">
    <location>
        <begin position="50"/>
        <end position="351"/>
    </location>
</feature>
<dbReference type="InterPro" id="IPR015422">
    <property type="entry name" value="PyrdxlP-dep_Trfase_small"/>
</dbReference>
<protein>
    <recommendedName>
        <fullName evidence="1">Aminotransferase class V domain-containing protein</fullName>
    </recommendedName>
</protein>
<dbReference type="PANTHER" id="PTHR43586">
    <property type="entry name" value="CYSTEINE DESULFURASE"/>
    <property type="match status" value="1"/>
</dbReference>
<gene>
    <name evidence="2" type="ORF">METZ01_LOCUS46410</name>
</gene>
<evidence type="ECO:0000313" key="2">
    <source>
        <dbReference type="EMBL" id="SUZ93556.1"/>
    </source>
</evidence>
<dbReference type="InterPro" id="IPR000192">
    <property type="entry name" value="Aminotrans_V_dom"/>
</dbReference>
<reference evidence="2" key="1">
    <citation type="submission" date="2018-05" db="EMBL/GenBank/DDBJ databases">
        <authorList>
            <person name="Lanie J.A."/>
            <person name="Ng W.-L."/>
            <person name="Kazmierczak K.M."/>
            <person name="Andrzejewski T.M."/>
            <person name="Davidsen T.M."/>
            <person name="Wayne K.J."/>
            <person name="Tettelin H."/>
            <person name="Glass J.I."/>
            <person name="Rusch D."/>
            <person name="Podicherti R."/>
            <person name="Tsui H.-C.T."/>
            <person name="Winkler M.E."/>
        </authorList>
    </citation>
    <scope>NUCLEOTIDE SEQUENCE</scope>
</reference>
<sequence>MKCQKEKFILTGKKTYLNCAYMSPMLKKVEKAGIKGLKRKRKPYNLLPEHFFDEVETLQKNFSNLINCKEHKRVAIIPSVSYGLGNITNNITISKGENVVLVQDQFPSNVYPWLSLTKRNNAEIIFVKRPKGVDNVGENWNKKIIKSISNKTKVVSIGTIHWADGTIYDLQKIRDKTNEVGAKFILDGTQSIGALPFDVNKLKPDALICAGYKWLMGPYGIGLAYYGSVFDDGMPIEESWVNRKDSKVFSQLVNYKDSYGDLAKRYNVGQQSNFINIPMLNQGIKQLNTWGVNNIQEYCKNITKEGLKTIDKNKIWYEEDNYRAWHLFGLFPKKNLKKILKKIREKNIHISLRGETIRVSPNVYNNKRDLDKFFNTISKNI</sequence>